<keyword evidence="2" id="KW-0732">Signal</keyword>
<proteinExistence type="predicted"/>
<name>A0A9Q8SEF9_9PEZI</name>
<sequence>MSSRLLALFIPLLGLVNSALLPRDGDVAVNNQWLGHDKIIPLPALPDDDIMGELEQQFSPLLYSWHGCIPYAAVDADGNAGEGLKPTGKSGGDCRDFKQAGQTYTRVGKSHDRFAVLYSYYLPKVMGDAEQHRHHWLTAVVWLAFQKCPDEARSFSPRGISYSTSPGQFDTKRTTTLYVAKDGTGPATHPLVTYDAGQILFPSDVGPSGALSPPLVGWHRLPQRTKDQFNGIKYEHTKVPFSDGNFQAYLDAAYNEAFYDGVSTAMDCGSLDPPQSMIDPDLEDVPPSAEPTAPPS</sequence>
<feature type="chain" id="PRO_5040181564" evidence="2">
    <location>
        <begin position="19"/>
        <end position="296"/>
    </location>
</feature>
<organism evidence="3 4">
    <name type="scientific">Colletotrichum lupini</name>
    <dbReference type="NCBI Taxonomy" id="145971"/>
    <lineage>
        <taxon>Eukaryota</taxon>
        <taxon>Fungi</taxon>
        <taxon>Dikarya</taxon>
        <taxon>Ascomycota</taxon>
        <taxon>Pezizomycotina</taxon>
        <taxon>Sordariomycetes</taxon>
        <taxon>Hypocreomycetidae</taxon>
        <taxon>Glomerellales</taxon>
        <taxon>Glomerellaceae</taxon>
        <taxon>Colletotrichum</taxon>
        <taxon>Colletotrichum acutatum species complex</taxon>
    </lineage>
</organism>
<reference evidence="3" key="1">
    <citation type="journal article" date="2021" name="Mol. Plant Microbe Interact.">
        <title>Complete Genome Sequence of the Plant-Pathogenic Fungus Colletotrichum lupini.</title>
        <authorList>
            <person name="Baroncelli R."/>
            <person name="Pensec F."/>
            <person name="Da Lio D."/>
            <person name="Boufleur T."/>
            <person name="Vicente I."/>
            <person name="Sarrocco S."/>
            <person name="Picot A."/>
            <person name="Baraldi E."/>
            <person name="Sukno S."/>
            <person name="Thon M."/>
            <person name="Le Floch G."/>
        </authorList>
    </citation>
    <scope>NUCLEOTIDE SEQUENCE</scope>
    <source>
        <strain evidence="3">IMI 504893</strain>
    </source>
</reference>
<evidence type="ECO:0000256" key="1">
    <source>
        <dbReference type="SAM" id="MobiDB-lite"/>
    </source>
</evidence>
<gene>
    <name evidence="3" type="ORF">CLUP02_17395</name>
</gene>
<evidence type="ECO:0000256" key="2">
    <source>
        <dbReference type="SAM" id="SignalP"/>
    </source>
</evidence>
<keyword evidence="4" id="KW-1185">Reference proteome</keyword>
<accession>A0A9Q8SEF9</accession>
<dbReference type="Proteomes" id="UP000830671">
    <property type="component" value="Chromosome 10"/>
</dbReference>
<dbReference type="PANTHER" id="PTHR33657">
    <property type="entry name" value="DOMAIN PROTEIN, PUTATIVE (AFU_ORTHOLOGUE AFUA_5G00600)-RELATED"/>
    <property type="match status" value="1"/>
</dbReference>
<protein>
    <submittedName>
        <fullName evidence="3">Necrosis inducing protein</fullName>
    </submittedName>
</protein>
<dbReference type="AlphaFoldDB" id="A0A9Q8SEF9"/>
<dbReference type="GeneID" id="73351317"/>
<dbReference type="InterPro" id="IPR008701">
    <property type="entry name" value="NPP1"/>
</dbReference>
<dbReference type="KEGG" id="clup:CLUP02_17395"/>
<evidence type="ECO:0000313" key="4">
    <source>
        <dbReference type="Proteomes" id="UP000830671"/>
    </source>
</evidence>
<dbReference type="Pfam" id="PF05630">
    <property type="entry name" value="NPP1"/>
    <property type="match status" value="1"/>
</dbReference>
<feature type="signal peptide" evidence="2">
    <location>
        <begin position="1"/>
        <end position="18"/>
    </location>
</feature>
<evidence type="ECO:0000313" key="3">
    <source>
        <dbReference type="EMBL" id="UQC75886.1"/>
    </source>
</evidence>
<dbReference type="PANTHER" id="PTHR33657:SF6">
    <property type="entry name" value="SECRETED PROTEIN"/>
    <property type="match status" value="1"/>
</dbReference>
<dbReference type="EMBL" id="CP019472">
    <property type="protein sequence ID" value="UQC75886.1"/>
    <property type="molecule type" value="Genomic_DNA"/>
</dbReference>
<feature type="region of interest" description="Disordered" evidence="1">
    <location>
        <begin position="270"/>
        <end position="296"/>
    </location>
</feature>
<dbReference type="RefSeq" id="XP_049137531.1">
    <property type="nucleotide sequence ID" value="XM_049296307.1"/>
</dbReference>